<dbReference type="SUPFAM" id="SSF50249">
    <property type="entry name" value="Nucleic acid-binding proteins"/>
    <property type="match status" value="1"/>
</dbReference>
<dbReference type="GO" id="GO:0006260">
    <property type="term" value="P:DNA replication"/>
    <property type="evidence" value="ECO:0007669"/>
    <property type="project" value="UniProtKB-UniRule"/>
</dbReference>
<keyword evidence="2" id="KW-0233">DNA recombination</keyword>
<dbReference type="Gene3D" id="2.40.50.140">
    <property type="entry name" value="Nucleic acid-binding proteins"/>
    <property type="match status" value="1"/>
</dbReference>
<protein>
    <recommendedName>
        <fullName evidence="2 3">Single-stranded DNA-binding protein</fullName>
        <shortName evidence="2">SSB</shortName>
    </recommendedName>
</protein>
<dbReference type="PIRSF" id="PIRSF002070">
    <property type="entry name" value="SSB"/>
    <property type="match status" value="1"/>
</dbReference>
<proteinExistence type="inferred from homology"/>
<evidence type="ECO:0000313" key="6">
    <source>
        <dbReference type="Proteomes" id="UP000184076"/>
    </source>
</evidence>
<feature type="short sequence motif" description="Important for interaction with partner proteins" evidence="2">
    <location>
        <begin position="152"/>
        <end position="157"/>
    </location>
</feature>
<dbReference type="GO" id="GO:0006310">
    <property type="term" value="P:DNA recombination"/>
    <property type="evidence" value="ECO:0007669"/>
    <property type="project" value="UniProtKB-UniRule"/>
</dbReference>
<keyword evidence="2" id="KW-0227">DNA damage</keyword>
<comment type="subunit">
    <text evidence="2">Homotetramer.</text>
</comment>
<keyword evidence="2" id="KW-0235">DNA replication</keyword>
<dbReference type="AlphaFoldDB" id="A0A1M5D3J4"/>
<keyword evidence="6" id="KW-1185">Reference proteome</keyword>
<dbReference type="GO" id="GO:0006281">
    <property type="term" value="P:DNA repair"/>
    <property type="evidence" value="ECO:0007669"/>
    <property type="project" value="UniProtKB-UniRule"/>
</dbReference>
<gene>
    <name evidence="5" type="ORF">SAMN02745206_02340</name>
</gene>
<evidence type="ECO:0000313" key="5">
    <source>
        <dbReference type="EMBL" id="SHF61623.1"/>
    </source>
</evidence>
<dbReference type="Proteomes" id="UP000184076">
    <property type="component" value="Unassembled WGS sequence"/>
</dbReference>
<dbReference type="CDD" id="cd04496">
    <property type="entry name" value="SSB_OBF"/>
    <property type="match status" value="1"/>
</dbReference>
<name>A0A1M5D3J4_9BACT</name>
<dbReference type="NCBIfam" id="TIGR00621">
    <property type="entry name" value="ssb"/>
    <property type="match status" value="1"/>
</dbReference>
<dbReference type="PANTHER" id="PTHR10302">
    <property type="entry name" value="SINGLE-STRANDED DNA-BINDING PROTEIN"/>
    <property type="match status" value="1"/>
</dbReference>
<dbReference type="Pfam" id="PF00436">
    <property type="entry name" value="SSB"/>
    <property type="match status" value="1"/>
</dbReference>
<sequence length="157" mass="17344">MAKTMNKVILIGRLGADPDIRYTQSGTPVVRFNLATNERVPVGEGNWEDRTEWHRIVVFGKQAEACGNYLAKGRLVYVEGRLRTNQWEDAQGVRRYTTEIVASDVGFLDSGRDAAEGTQAPQGSYQRTQGGPKTNSDAPFPDALPEMSTPPDDDIPF</sequence>
<dbReference type="OrthoDB" id="9809878at2"/>
<keyword evidence="2" id="KW-0234">DNA repair</keyword>
<evidence type="ECO:0000256" key="2">
    <source>
        <dbReference type="HAMAP-Rule" id="MF_00984"/>
    </source>
</evidence>
<dbReference type="InterPro" id="IPR011344">
    <property type="entry name" value="ssDNA-bd"/>
</dbReference>
<feature type="compositionally biased region" description="Polar residues" evidence="4">
    <location>
        <begin position="119"/>
        <end position="137"/>
    </location>
</feature>
<dbReference type="GO" id="GO:0009295">
    <property type="term" value="C:nucleoid"/>
    <property type="evidence" value="ECO:0007669"/>
    <property type="project" value="TreeGrafter"/>
</dbReference>
<dbReference type="InterPro" id="IPR012340">
    <property type="entry name" value="NA-bd_OB-fold"/>
</dbReference>
<dbReference type="HAMAP" id="MF_00984">
    <property type="entry name" value="SSB"/>
    <property type="match status" value="1"/>
</dbReference>
<dbReference type="EMBL" id="FQVB01000022">
    <property type="protein sequence ID" value="SHF61623.1"/>
    <property type="molecule type" value="Genomic_DNA"/>
</dbReference>
<organism evidence="5 6">
    <name type="scientific">Desulfacinum infernum DSM 9756</name>
    <dbReference type="NCBI Taxonomy" id="1121391"/>
    <lineage>
        <taxon>Bacteria</taxon>
        <taxon>Pseudomonadati</taxon>
        <taxon>Thermodesulfobacteriota</taxon>
        <taxon>Syntrophobacteria</taxon>
        <taxon>Syntrophobacterales</taxon>
        <taxon>Syntrophobacteraceae</taxon>
        <taxon>Desulfacinum</taxon>
    </lineage>
</organism>
<feature type="region of interest" description="Disordered" evidence="4">
    <location>
        <begin position="110"/>
        <end position="157"/>
    </location>
</feature>
<evidence type="ECO:0000256" key="1">
    <source>
        <dbReference type="ARBA" id="ARBA00023125"/>
    </source>
</evidence>
<dbReference type="STRING" id="1121391.SAMN02745206_02340"/>
<feature type="DNA-binding region" evidence="2">
    <location>
        <begin position="53"/>
        <end position="59"/>
    </location>
</feature>
<keyword evidence="1 2" id="KW-0238">DNA-binding</keyword>
<dbReference type="GO" id="GO:0003697">
    <property type="term" value="F:single-stranded DNA binding"/>
    <property type="evidence" value="ECO:0007669"/>
    <property type="project" value="UniProtKB-UniRule"/>
</dbReference>
<accession>A0A1M5D3J4</accession>
<dbReference type="PANTHER" id="PTHR10302:SF27">
    <property type="entry name" value="SINGLE-STRANDED DNA-BINDING PROTEIN"/>
    <property type="match status" value="1"/>
</dbReference>
<evidence type="ECO:0000256" key="4">
    <source>
        <dbReference type="SAM" id="MobiDB-lite"/>
    </source>
</evidence>
<comment type="function">
    <text evidence="2">Plays an important role in DNA replication, recombination and repair. Binds to ssDNA and to an array of partner proteins to recruit them to their sites of action during DNA metabolism.</text>
</comment>
<evidence type="ECO:0000256" key="3">
    <source>
        <dbReference type="PIRNR" id="PIRNR002070"/>
    </source>
</evidence>
<dbReference type="PROSITE" id="PS50935">
    <property type="entry name" value="SSB"/>
    <property type="match status" value="1"/>
</dbReference>
<reference evidence="6" key="1">
    <citation type="submission" date="2016-11" db="EMBL/GenBank/DDBJ databases">
        <authorList>
            <person name="Varghese N."/>
            <person name="Submissions S."/>
        </authorList>
    </citation>
    <scope>NUCLEOTIDE SEQUENCE [LARGE SCALE GENOMIC DNA]</scope>
    <source>
        <strain evidence="6">DSM 9756</strain>
    </source>
</reference>
<dbReference type="InterPro" id="IPR000424">
    <property type="entry name" value="Primosome_PriB/ssb"/>
</dbReference>